<dbReference type="SMART" id="SM01003">
    <property type="entry name" value="AlaDh_PNT_N"/>
    <property type="match status" value="1"/>
</dbReference>
<evidence type="ECO:0000259" key="11">
    <source>
        <dbReference type="SMART" id="SM01002"/>
    </source>
</evidence>
<dbReference type="EC" id="7.1.1.1" evidence="2"/>
<reference evidence="13" key="2">
    <citation type="submission" date="2020-09" db="EMBL/GenBank/DDBJ databases">
        <authorList>
            <person name="Sun Q."/>
            <person name="Zhou Y."/>
        </authorList>
    </citation>
    <scope>NUCLEOTIDE SEQUENCE</scope>
    <source>
        <strain evidence="13">CGMCC 4.3508</strain>
    </source>
</reference>
<dbReference type="GO" id="GO:0050661">
    <property type="term" value="F:NADP binding"/>
    <property type="evidence" value="ECO:0007669"/>
    <property type="project" value="TreeGrafter"/>
</dbReference>
<feature type="domain" description="Alanine dehydrogenase/pyridine nucleotide transhydrogenase N-terminal" evidence="12">
    <location>
        <begin position="19"/>
        <end position="149"/>
    </location>
</feature>
<evidence type="ECO:0000256" key="3">
    <source>
        <dbReference type="ARBA" id="ARBA00022741"/>
    </source>
</evidence>
<feature type="domain" description="Alanine dehydrogenase/pyridine nucleotide transhydrogenase NAD(H)-binding" evidence="11">
    <location>
        <begin position="158"/>
        <end position="320"/>
    </location>
</feature>
<sequence length="382" mass="39173">MGRTHNEQSEGFPGGATVGVVKESADDERRVALVPKLIPSLLAAGLDIVVEAGAGAGALIPDSAYVEAGARVGDPWSAEIVVKVAPPSDAEMAQLSAGQTLIGFLAPRTADNRIEALQRAGVQAFAVESIPRISRAQVMDALSSQANVAGYKAVLLAASESTRFFPMLTTAAGTVKPATVLVLGVGVAGLQALATAKRLGGRTTGYDVRPEVADQVRSVGAQWLDLGIDAAGAGGYARELTDAEKDEQQRALEEAIKGFDVVITTALVPGRPAPRLVTDAAVRGMKPGSVIVDLAGETGGNCELTEPGQNVVKHDVTICSPLNLPATMPEHASELYAKNIAALLELIVDANGCLAIDFDDAIIDGACVSRVAGAPGTEVSAP</sequence>
<dbReference type="PANTHER" id="PTHR10160">
    <property type="entry name" value="NAD(P) TRANSHYDROGENASE"/>
    <property type="match status" value="1"/>
</dbReference>
<keyword evidence="4" id="KW-0521">NADP</keyword>
<accession>A0A917VX35</accession>
<dbReference type="FunFam" id="3.40.50.720:FF:000188">
    <property type="entry name" value="NAD(P) transhydrogenase alpha subunit 1"/>
    <property type="match status" value="1"/>
</dbReference>
<dbReference type="CDD" id="cd05304">
    <property type="entry name" value="Rubrum_tdh"/>
    <property type="match status" value="1"/>
</dbReference>
<evidence type="ECO:0000256" key="9">
    <source>
        <dbReference type="ARBA" id="ARBA00076996"/>
    </source>
</evidence>
<organism evidence="13 14">
    <name type="scientific">Nocardia jinanensis</name>
    <dbReference type="NCBI Taxonomy" id="382504"/>
    <lineage>
        <taxon>Bacteria</taxon>
        <taxon>Bacillati</taxon>
        <taxon>Actinomycetota</taxon>
        <taxon>Actinomycetes</taxon>
        <taxon>Mycobacteriales</taxon>
        <taxon>Nocardiaceae</taxon>
        <taxon>Nocardia</taxon>
    </lineage>
</organism>
<comment type="caution">
    <text evidence="13">The sequence shown here is derived from an EMBL/GenBank/DDBJ whole genome shotgun (WGS) entry which is preliminary data.</text>
</comment>
<dbReference type="EMBL" id="BMMH01000025">
    <property type="protein sequence ID" value="GGL40244.1"/>
    <property type="molecule type" value="Genomic_DNA"/>
</dbReference>
<keyword evidence="6" id="KW-0520">NAD</keyword>
<evidence type="ECO:0000256" key="10">
    <source>
        <dbReference type="ARBA" id="ARBA00084087"/>
    </source>
</evidence>
<evidence type="ECO:0000313" key="13">
    <source>
        <dbReference type="EMBL" id="GGL40244.1"/>
    </source>
</evidence>
<comment type="catalytic activity">
    <reaction evidence="7">
        <text>NAD(+) + NADPH + H(+)(in) = NADH + NADP(+) + H(+)(out)</text>
        <dbReference type="Rhea" id="RHEA:47992"/>
        <dbReference type="ChEBI" id="CHEBI:15378"/>
        <dbReference type="ChEBI" id="CHEBI:57540"/>
        <dbReference type="ChEBI" id="CHEBI:57783"/>
        <dbReference type="ChEBI" id="CHEBI:57945"/>
        <dbReference type="ChEBI" id="CHEBI:58349"/>
        <dbReference type="EC" id="7.1.1.1"/>
    </reaction>
</comment>
<dbReference type="RefSeq" id="WP_058856710.1">
    <property type="nucleotide sequence ID" value="NZ_BMMH01000025.1"/>
</dbReference>
<dbReference type="GO" id="GO:0005886">
    <property type="term" value="C:plasma membrane"/>
    <property type="evidence" value="ECO:0007669"/>
    <property type="project" value="TreeGrafter"/>
</dbReference>
<comment type="function">
    <text evidence="1">The transhydrogenation between NADH and NADP is coupled to respiration and ATP hydrolysis and functions as a proton pump across the membrane.</text>
</comment>
<gene>
    <name evidence="13" type="ORF">GCM10011588_63760</name>
</gene>
<keyword evidence="3" id="KW-0547">Nucleotide-binding</keyword>
<dbReference type="InterPro" id="IPR036291">
    <property type="entry name" value="NAD(P)-bd_dom_sf"/>
</dbReference>
<proteinExistence type="predicted"/>
<dbReference type="GO" id="GO:0006740">
    <property type="term" value="P:NADPH regeneration"/>
    <property type="evidence" value="ECO:0007669"/>
    <property type="project" value="TreeGrafter"/>
</dbReference>
<dbReference type="SUPFAM" id="SSF51735">
    <property type="entry name" value="NAD(P)-binding Rossmann-fold domains"/>
    <property type="match status" value="1"/>
</dbReference>
<protein>
    <recommendedName>
        <fullName evidence="8">NAD(P) transhydrogenase subunit alpha part 1</fullName>
        <ecNumber evidence="2">7.1.1.1</ecNumber>
    </recommendedName>
    <alternativeName>
        <fullName evidence="10">Nicotinamide nucleotide transhydrogenase subunit alpha 1</fullName>
    </alternativeName>
    <alternativeName>
        <fullName evidence="9">Pyridine nucleotide transhydrogenase subunit alpha 1</fullName>
    </alternativeName>
</protein>
<dbReference type="GO" id="GO:0008750">
    <property type="term" value="F:proton-translocating NAD(P)+ transhydrogenase activity"/>
    <property type="evidence" value="ECO:0007669"/>
    <property type="project" value="UniProtKB-EC"/>
</dbReference>
<dbReference type="Gene3D" id="3.40.50.720">
    <property type="entry name" value="NAD(P)-binding Rossmann-like Domain"/>
    <property type="match status" value="2"/>
</dbReference>
<evidence type="ECO:0000256" key="1">
    <source>
        <dbReference type="ARBA" id="ARBA00003943"/>
    </source>
</evidence>
<name>A0A917VX35_9NOCA</name>
<evidence type="ECO:0000313" key="14">
    <source>
        <dbReference type="Proteomes" id="UP000638263"/>
    </source>
</evidence>
<evidence type="ECO:0000256" key="4">
    <source>
        <dbReference type="ARBA" id="ARBA00022857"/>
    </source>
</evidence>
<evidence type="ECO:0000256" key="8">
    <source>
        <dbReference type="ARBA" id="ARBA00071353"/>
    </source>
</evidence>
<dbReference type="SUPFAM" id="SSF52283">
    <property type="entry name" value="Formate/glycerate dehydrogenase catalytic domain-like"/>
    <property type="match status" value="1"/>
</dbReference>
<dbReference type="Pfam" id="PF05222">
    <property type="entry name" value="AlaDh_PNT_N"/>
    <property type="match status" value="1"/>
</dbReference>
<dbReference type="PANTHER" id="PTHR10160:SF19">
    <property type="entry name" value="PROTON-TRANSLOCATING NAD(P)(+) TRANSHYDROGENASE"/>
    <property type="match status" value="1"/>
</dbReference>
<keyword evidence="5" id="KW-1278">Translocase</keyword>
<dbReference type="InterPro" id="IPR007886">
    <property type="entry name" value="AlaDH/PNT_N"/>
</dbReference>
<dbReference type="Proteomes" id="UP000638263">
    <property type="component" value="Unassembled WGS sequence"/>
</dbReference>
<dbReference type="Pfam" id="PF01262">
    <property type="entry name" value="AlaDh_PNT_C"/>
    <property type="match status" value="1"/>
</dbReference>
<evidence type="ECO:0000256" key="2">
    <source>
        <dbReference type="ARBA" id="ARBA00012943"/>
    </source>
</evidence>
<dbReference type="InterPro" id="IPR007698">
    <property type="entry name" value="AlaDH/PNT_NAD(H)-bd"/>
</dbReference>
<dbReference type="SMART" id="SM01002">
    <property type="entry name" value="AlaDh_PNT_C"/>
    <property type="match status" value="1"/>
</dbReference>
<evidence type="ECO:0000256" key="7">
    <source>
        <dbReference type="ARBA" id="ARBA00048202"/>
    </source>
</evidence>
<evidence type="ECO:0000256" key="6">
    <source>
        <dbReference type="ARBA" id="ARBA00023027"/>
    </source>
</evidence>
<keyword evidence="14" id="KW-1185">Reference proteome</keyword>
<reference evidence="13" key="1">
    <citation type="journal article" date="2014" name="Int. J. Syst. Evol. Microbiol.">
        <title>Complete genome sequence of Corynebacterium casei LMG S-19264T (=DSM 44701T), isolated from a smear-ripened cheese.</title>
        <authorList>
            <consortium name="US DOE Joint Genome Institute (JGI-PGF)"/>
            <person name="Walter F."/>
            <person name="Albersmeier A."/>
            <person name="Kalinowski J."/>
            <person name="Ruckert C."/>
        </authorList>
    </citation>
    <scope>NUCLEOTIDE SEQUENCE</scope>
    <source>
        <strain evidence="13">CGMCC 4.3508</strain>
    </source>
</reference>
<dbReference type="NCBIfam" id="NF006942">
    <property type="entry name" value="PRK09424.1"/>
    <property type="match status" value="1"/>
</dbReference>
<dbReference type="AlphaFoldDB" id="A0A917VX35"/>
<evidence type="ECO:0000259" key="12">
    <source>
        <dbReference type="SMART" id="SM01003"/>
    </source>
</evidence>
<evidence type="ECO:0000256" key="5">
    <source>
        <dbReference type="ARBA" id="ARBA00022967"/>
    </source>
</evidence>